<name>A0A8T2YVF4_POPDE</name>
<keyword evidence="2" id="KW-0812">Transmembrane</keyword>
<keyword evidence="4" id="KW-1185">Reference proteome</keyword>
<sequence>MADETAMPNGVNDYQMAEENFYDLDQGGNETKLKQKIESLETEKYSLADENKGIKYQVAKLAAEIESLKSEESSLKLRIAELGREVEKSEETQRTLESIAGRAVELETSASRLQHDLISAVSEGDEAHKEVAELKRVVSQKEVKIEEVKKEKAETEMKAKELERKVGVLELKEIGEKNKKVRLGEEMREKMSEKDMEIFECKKRIEELESQVVEKESLENKLRETEEKVKEMEGKLVELQKEVQEAEKVVGGLQERTGEVINGIEIKSREKGFKVQPPVVAIGSVGAILAAAAVIYVCYARRR</sequence>
<keyword evidence="2" id="KW-1133">Transmembrane helix</keyword>
<evidence type="ECO:0000256" key="1">
    <source>
        <dbReference type="SAM" id="Coils"/>
    </source>
</evidence>
<evidence type="ECO:0000256" key="2">
    <source>
        <dbReference type="SAM" id="Phobius"/>
    </source>
</evidence>
<dbReference type="Proteomes" id="UP000807159">
    <property type="component" value="Chromosome 5"/>
</dbReference>
<gene>
    <name evidence="3" type="ORF">H0E87_011065</name>
</gene>
<protein>
    <submittedName>
        <fullName evidence="3">Uncharacterized protein</fullName>
    </submittedName>
</protein>
<reference evidence="3" key="1">
    <citation type="journal article" date="2021" name="J. Hered.">
        <title>Genome Assembly of Salicaceae Populus deltoides (Eastern Cottonwood) I-69 Based on Nanopore Sequencing and Hi-C Technologies.</title>
        <authorList>
            <person name="Bai S."/>
            <person name="Wu H."/>
            <person name="Zhang J."/>
            <person name="Pan Z."/>
            <person name="Zhao W."/>
            <person name="Li Z."/>
            <person name="Tong C."/>
        </authorList>
    </citation>
    <scope>NUCLEOTIDE SEQUENCE</scope>
    <source>
        <tissue evidence="3">Leaf</tissue>
    </source>
</reference>
<proteinExistence type="predicted"/>
<feature type="coiled-coil region" evidence="1">
    <location>
        <begin position="131"/>
        <end position="256"/>
    </location>
</feature>
<accession>A0A8T2YVF4</accession>
<dbReference type="EMBL" id="JACEGQ020000005">
    <property type="protein sequence ID" value="KAH8509155.1"/>
    <property type="molecule type" value="Genomic_DNA"/>
</dbReference>
<dbReference type="EMBL" id="JACEGQ020000005">
    <property type="protein sequence ID" value="KAH8509156.1"/>
    <property type="molecule type" value="Genomic_DNA"/>
</dbReference>
<dbReference type="AlphaFoldDB" id="A0A8T2YVF4"/>
<evidence type="ECO:0000313" key="4">
    <source>
        <dbReference type="Proteomes" id="UP000807159"/>
    </source>
</evidence>
<keyword evidence="1" id="KW-0175">Coiled coil</keyword>
<organism evidence="3 4">
    <name type="scientific">Populus deltoides</name>
    <name type="common">Eastern poplar</name>
    <name type="synonym">Eastern cottonwood</name>
    <dbReference type="NCBI Taxonomy" id="3696"/>
    <lineage>
        <taxon>Eukaryota</taxon>
        <taxon>Viridiplantae</taxon>
        <taxon>Streptophyta</taxon>
        <taxon>Embryophyta</taxon>
        <taxon>Tracheophyta</taxon>
        <taxon>Spermatophyta</taxon>
        <taxon>Magnoliopsida</taxon>
        <taxon>eudicotyledons</taxon>
        <taxon>Gunneridae</taxon>
        <taxon>Pentapetalae</taxon>
        <taxon>rosids</taxon>
        <taxon>fabids</taxon>
        <taxon>Malpighiales</taxon>
        <taxon>Salicaceae</taxon>
        <taxon>Saliceae</taxon>
        <taxon>Populus</taxon>
    </lineage>
</organism>
<feature type="transmembrane region" description="Helical" evidence="2">
    <location>
        <begin position="279"/>
        <end position="299"/>
    </location>
</feature>
<comment type="caution">
    <text evidence="3">The sequence shown here is derived from an EMBL/GenBank/DDBJ whole genome shotgun (WGS) entry which is preliminary data.</text>
</comment>
<keyword evidence="2" id="KW-0472">Membrane</keyword>
<feature type="coiled-coil region" evidence="1">
    <location>
        <begin position="30"/>
        <end position="92"/>
    </location>
</feature>
<evidence type="ECO:0000313" key="3">
    <source>
        <dbReference type="EMBL" id="KAH8509155.1"/>
    </source>
</evidence>